<dbReference type="Proteomes" id="UP001317779">
    <property type="component" value="Chromosome"/>
</dbReference>
<dbReference type="EMBL" id="AP027141">
    <property type="protein sequence ID" value="BDV30070.1"/>
    <property type="molecule type" value="Genomic_DNA"/>
</dbReference>
<feature type="domain" description="ABC3 transporter permease C-terminal" evidence="8">
    <location>
        <begin position="262"/>
        <end position="382"/>
    </location>
</feature>
<keyword evidence="4 7" id="KW-1133">Transmembrane helix</keyword>
<feature type="transmembrane region" description="Helical" evidence="7">
    <location>
        <begin position="253"/>
        <end position="282"/>
    </location>
</feature>
<comment type="similarity">
    <text evidence="6">Belongs to the ABC-4 integral membrane protein family.</text>
</comment>
<feature type="transmembrane region" description="Helical" evidence="7">
    <location>
        <begin position="303"/>
        <end position="333"/>
    </location>
</feature>
<feature type="transmembrane region" description="Helical" evidence="7">
    <location>
        <begin position="404"/>
        <end position="431"/>
    </location>
</feature>
<evidence type="ECO:0000313" key="10">
    <source>
        <dbReference type="Proteomes" id="UP001317779"/>
    </source>
</evidence>
<protein>
    <recommendedName>
        <fullName evidence="8">ABC3 transporter permease C-terminal domain-containing protein</fullName>
    </recommendedName>
</protein>
<keyword evidence="3 7" id="KW-0812">Transmembrane</keyword>
<dbReference type="InterPro" id="IPR050250">
    <property type="entry name" value="Macrolide_Exporter_MacB"/>
</dbReference>
<feature type="transmembrane region" description="Helical" evidence="7">
    <location>
        <begin position="443"/>
        <end position="467"/>
    </location>
</feature>
<dbReference type="Pfam" id="PF02687">
    <property type="entry name" value="FtsX"/>
    <property type="match status" value="1"/>
</dbReference>
<dbReference type="PANTHER" id="PTHR30572:SF4">
    <property type="entry name" value="ABC TRANSPORTER PERMEASE YTRF"/>
    <property type="match status" value="1"/>
</dbReference>
<evidence type="ECO:0000256" key="5">
    <source>
        <dbReference type="ARBA" id="ARBA00023136"/>
    </source>
</evidence>
<evidence type="ECO:0000256" key="4">
    <source>
        <dbReference type="ARBA" id="ARBA00022989"/>
    </source>
</evidence>
<keyword evidence="10" id="KW-1185">Reference proteome</keyword>
<feature type="transmembrane region" description="Helical" evidence="7">
    <location>
        <begin position="862"/>
        <end position="883"/>
    </location>
</feature>
<dbReference type="InterPro" id="IPR003838">
    <property type="entry name" value="ABC3_permease_C"/>
</dbReference>
<keyword evidence="2" id="KW-1003">Cell membrane</keyword>
<keyword evidence="5 7" id="KW-0472">Membrane</keyword>
<sequence length="897" mass="93100">MALLVALPVAGLSGAAVFWQSHVPAPEQRVTLELGENQAWIEVVGGPDPSRWQAVDQPWNNEIARDAETGLPENPELPTATGIPQTIPSGTTVFETMPYASAGVETERGIGWLSATVGDVWDPAFSGLYVLIDGAPPTSADQMLVSPGALDRLGARIGDDVVFSDTGRALTITGTMRAANAQETVEQLFVPLASAELVGDGAAVRWYTADWQPDVDELADLNHAGYVSYARDLVLDPPADARVSEWGNGETPLWTVLLVGGIIAAICGYIVVMLAGAAFSVAARRQQRALAVAASVGASRSDVFRVVLLQGTVLGSIGGAIGAVLGVAGAWLLMLLTDRGAVGTFWGNFGLQIPWALVLPILVFAVLVGTIAAIAPARAATKGDTLSALRGARRPARLRANRPLWGLLVMLTGLGALIAGALIIAGTLALGDEGDQRSPLFTAALYGVILGPLLFQIGMLIPSHWILVQISRVLTPLGLAPRIAGRDAAATPSRVVPAFAVIGACVFAASFAVSTTALTAAQNARHHWYQAPEDALVVQMWQNGTDDSARLIAAADGVVAPTAPQATALVSSPAWPETDTAGQAVADSPPYFAVAHQRYDDCADCELQAWDLAAGALSIVDADDVGTVLGADVSAAAIRTLRAGGAIVTDEEYLADDGSIMVTEWTAENYETLMATNGGGGEAVSITADVDHPLDAAVVDVGHQQPFIIIVTPETAASLGVVAVPSQLIAVYAQPLDQGTIDELAASTQDMRVGANAGLFAQVESGPQPIDPWLWLIVGVTVVLVFGASAVTLGLARFERRPDDATLTAIGGGSVLRRNVNAWQAAVIVGIGTVIGTVAGTLSTWGLATANPDSFAFADLPWLWLAVLGIGLPVVVTAAAWLAPPRQPDLTRRTAIT</sequence>
<name>A0ABM8DX38_9MICO</name>
<reference evidence="9 10" key="1">
    <citation type="submission" date="2022-12" db="EMBL/GenBank/DDBJ databases">
        <title>Microbacterium terricola strain KV-448 chromosome, complete genome.</title>
        <authorList>
            <person name="Oshima T."/>
            <person name="Moriya T."/>
            <person name="Bessho Y."/>
        </authorList>
    </citation>
    <scope>NUCLEOTIDE SEQUENCE [LARGE SCALE GENOMIC DNA]</scope>
    <source>
        <strain evidence="9 10">KV-448</strain>
    </source>
</reference>
<dbReference type="PANTHER" id="PTHR30572">
    <property type="entry name" value="MEMBRANE COMPONENT OF TRANSPORTER-RELATED"/>
    <property type="match status" value="1"/>
</dbReference>
<proteinExistence type="inferred from homology"/>
<evidence type="ECO:0000256" key="7">
    <source>
        <dbReference type="SAM" id="Phobius"/>
    </source>
</evidence>
<evidence type="ECO:0000259" key="8">
    <source>
        <dbReference type="Pfam" id="PF02687"/>
    </source>
</evidence>
<feature type="transmembrane region" description="Helical" evidence="7">
    <location>
        <begin position="353"/>
        <end position="375"/>
    </location>
</feature>
<organism evidence="9 10">
    <name type="scientific">Microbacterium terricola</name>
    <dbReference type="NCBI Taxonomy" id="344163"/>
    <lineage>
        <taxon>Bacteria</taxon>
        <taxon>Bacillati</taxon>
        <taxon>Actinomycetota</taxon>
        <taxon>Actinomycetes</taxon>
        <taxon>Micrococcales</taxon>
        <taxon>Microbacteriaceae</taxon>
        <taxon>Microbacterium</taxon>
    </lineage>
</organism>
<comment type="subcellular location">
    <subcellularLocation>
        <location evidence="1">Cell membrane</location>
        <topology evidence="1">Multi-pass membrane protein</topology>
    </subcellularLocation>
</comment>
<feature type="transmembrane region" description="Helical" evidence="7">
    <location>
        <begin position="495"/>
        <end position="513"/>
    </location>
</feature>
<evidence type="ECO:0000313" key="9">
    <source>
        <dbReference type="EMBL" id="BDV30070.1"/>
    </source>
</evidence>
<evidence type="ECO:0000256" key="1">
    <source>
        <dbReference type="ARBA" id="ARBA00004651"/>
    </source>
</evidence>
<gene>
    <name evidence="9" type="ORF">Microterr_07300</name>
</gene>
<evidence type="ECO:0000256" key="3">
    <source>
        <dbReference type="ARBA" id="ARBA00022692"/>
    </source>
</evidence>
<feature type="transmembrane region" description="Helical" evidence="7">
    <location>
        <begin position="822"/>
        <end position="842"/>
    </location>
</feature>
<evidence type="ECO:0000256" key="2">
    <source>
        <dbReference type="ARBA" id="ARBA00022475"/>
    </source>
</evidence>
<accession>A0ABM8DX38</accession>
<evidence type="ECO:0000256" key="6">
    <source>
        <dbReference type="ARBA" id="ARBA00038076"/>
    </source>
</evidence>
<feature type="transmembrane region" description="Helical" evidence="7">
    <location>
        <begin position="773"/>
        <end position="796"/>
    </location>
</feature>